<dbReference type="InterPro" id="IPR017896">
    <property type="entry name" value="4Fe4S_Fe-S-bd"/>
</dbReference>
<protein>
    <recommendedName>
        <fullName evidence="13">FAD/FMN-containing dehydrogenase</fullName>
    </recommendedName>
</protein>
<keyword evidence="7" id="KW-0411">Iron-sulfur</keyword>
<name>A0ABP9NNA3_9PSEU</name>
<evidence type="ECO:0000259" key="8">
    <source>
        <dbReference type="Pfam" id="PF02754"/>
    </source>
</evidence>
<dbReference type="Pfam" id="PF02754">
    <property type="entry name" value="CCG"/>
    <property type="match status" value="1"/>
</dbReference>
<dbReference type="PROSITE" id="PS00198">
    <property type="entry name" value="4FE4S_FER_1"/>
    <property type="match status" value="1"/>
</dbReference>
<dbReference type="Proteomes" id="UP001500804">
    <property type="component" value="Unassembled WGS sequence"/>
</dbReference>
<dbReference type="InterPro" id="IPR004113">
    <property type="entry name" value="FAD-bd_oxidored_4_C"/>
</dbReference>
<accession>A0ABP9NNA3</accession>
<keyword evidence="6" id="KW-0408">Iron</keyword>
<evidence type="ECO:0000313" key="12">
    <source>
        <dbReference type="Proteomes" id="UP001500804"/>
    </source>
</evidence>
<evidence type="ECO:0000256" key="4">
    <source>
        <dbReference type="ARBA" id="ARBA00022737"/>
    </source>
</evidence>
<keyword evidence="12" id="KW-1185">Reference proteome</keyword>
<comment type="caution">
    <text evidence="11">The sequence shown here is derived from an EMBL/GenBank/DDBJ whole genome shotgun (WGS) entry which is preliminary data.</text>
</comment>
<keyword evidence="5" id="KW-0274">FAD</keyword>
<dbReference type="Pfam" id="PF02913">
    <property type="entry name" value="FAD-oxidase_C"/>
    <property type="match status" value="1"/>
</dbReference>
<dbReference type="PANTHER" id="PTHR32479">
    <property type="entry name" value="GLYCOLATE OXIDASE IRON-SULFUR SUBUNIT"/>
    <property type="match status" value="1"/>
</dbReference>
<evidence type="ECO:0000256" key="3">
    <source>
        <dbReference type="ARBA" id="ARBA00022723"/>
    </source>
</evidence>
<organism evidence="11 12">
    <name type="scientific">Pseudonocardia adelaidensis</name>
    <dbReference type="NCBI Taxonomy" id="648754"/>
    <lineage>
        <taxon>Bacteria</taxon>
        <taxon>Bacillati</taxon>
        <taxon>Actinomycetota</taxon>
        <taxon>Actinomycetes</taxon>
        <taxon>Pseudonocardiales</taxon>
        <taxon>Pseudonocardiaceae</taxon>
        <taxon>Pseudonocardia</taxon>
    </lineage>
</organism>
<dbReference type="EMBL" id="BAABJO010000014">
    <property type="protein sequence ID" value="GAA5125713.1"/>
    <property type="molecule type" value="Genomic_DNA"/>
</dbReference>
<dbReference type="InterPro" id="IPR004017">
    <property type="entry name" value="Cys_rich_dom"/>
</dbReference>
<keyword evidence="1" id="KW-0004">4Fe-4S</keyword>
<evidence type="ECO:0008006" key="13">
    <source>
        <dbReference type="Google" id="ProtNLM"/>
    </source>
</evidence>
<dbReference type="Gene3D" id="3.30.70.2740">
    <property type="match status" value="1"/>
</dbReference>
<keyword evidence="4" id="KW-0677">Repeat</keyword>
<dbReference type="Gene3D" id="1.10.45.10">
    <property type="entry name" value="Vanillyl-alcohol Oxidase, Chain A, domain 4"/>
    <property type="match status" value="1"/>
</dbReference>
<sequence length="718" mass="78952">MARALVGSESTCVLVLQATVRLLPDPEHRSLLVVGYPDPFTAADHVPDFDGTGAIALESFDAGVLDNLEAHRTHIPGMDELPPGRAWLLVEYGADTRDEVEARVEHAKGRVDGTPGTPKVFADAMGQQQVWEVRRSTIKFTRIPGHHAGLAGWEDAAVAPEQLGDYLREYCRLVERHGYHTVLFGHYGQGCVHNRLDLHLDSAPEVDNFRRFLGEAGDLVVRFGGSLSGEHGDGQLRADQLVKMFGPELVGVFGEFKAIFDPEGRMNPGKIVQPYPPTANLGLGTGYQPREVRTHFRFPDDQLGFADAVNRCFGIGRCRHESGGTMCPSYMVTHEEEHSTRGRARLLLEMMGGHLSGDGRRSGWRDEHVKNALDLCLACKGCKGDCPVGVDMATYKAEFLSHYYARRLRPAAAYAMGLIPVWARLASRAPRLVNAALAAPGVGRVMRRTAGIDRRREAPPFAVRTFRSWFAEHTPRPTGPEVLLWPDTFTDHFTPEVGVAAVEVLESAGYVVRIPARVLCCGRPLYDFGMLPTAKRWLRRILRELHEPIACGMPVVGLEPSCLAVFRDELTNLFPADADARRLAKQSVTLAELLDRTDGYTPPALHRRALVQMHCHQTATIGTTADRELMRVMGLDLQLPDSGCCGMAGSFGYEAGEQYDVSVAAGERVILPAVRSAAPDTLVVADGFSCRSQIRHGTSRHAMHLAEVLAMAAREDRR</sequence>
<keyword evidence="2" id="KW-0285">Flavoprotein</keyword>
<evidence type="ECO:0000256" key="2">
    <source>
        <dbReference type="ARBA" id="ARBA00022630"/>
    </source>
</evidence>
<dbReference type="SUPFAM" id="SSF55103">
    <property type="entry name" value="FAD-linked oxidases, C-terminal domain"/>
    <property type="match status" value="1"/>
</dbReference>
<dbReference type="SUPFAM" id="SSF46548">
    <property type="entry name" value="alpha-helical ferredoxin"/>
    <property type="match status" value="1"/>
</dbReference>
<evidence type="ECO:0000313" key="11">
    <source>
        <dbReference type="EMBL" id="GAA5125713.1"/>
    </source>
</evidence>
<reference evidence="12" key="1">
    <citation type="journal article" date="2019" name="Int. J. Syst. Evol. Microbiol.">
        <title>The Global Catalogue of Microorganisms (GCM) 10K type strain sequencing project: providing services to taxonomists for standard genome sequencing and annotation.</title>
        <authorList>
            <consortium name="The Broad Institute Genomics Platform"/>
            <consortium name="The Broad Institute Genome Sequencing Center for Infectious Disease"/>
            <person name="Wu L."/>
            <person name="Ma J."/>
        </authorList>
    </citation>
    <scope>NUCLEOTIDE SEQUENCE [LARGE SCALE GENOMIC DNA]</scope>
    <source>
        <strain evidence="12">JCM 18302</strain>
    </source>
</reference>
<dbReference type="InterPro" id="IPR016164">
    <property type="entry name" value="FAD-linked_Oxase-like_C"/>
</dbReference>
<evidence type="ECO:0000256" key="1">
    <source>
        <dbReference type="ARBA" id="ARBA00022485"/>
    </source>
</evidence>
<feature type="domain" description="FAD-binding oxidoreductase/transferase type 4 C-terminal" evidence="9">
    <location>
        <begin position="26"/>
        <end position="271"/>
    </location>
</feature>
<dbReference type="RefSeq" id="WP_345606759.1">
    <property type="nucleotide sequence ID" value="NZ_BAABJO010000014.1"/>
</dbReference>
<dbReference type="Pfam" id="PF13183">
    <property type="entry name" value="Fer4_8"/>
    <property type="match status" value="1"/>
</dbReference>
<feature type="domain" description="Cysteine-rich" evidence="8">
    <location>
        <begin position="491"/>
        <end position="566"/>
    </location>
</feature>
<evidence type="ECO:0000259" key="9">
    <source>
        <dbReference type="Pfam" id="PF02913"/>
    </source>
</evidence>
<dbReference type="PANTHER" id="PTHR32479:SF19">
    <property type="entry name" value="ANAEROBIC GLYCEROL-3-PHOSPHATE DEHYDROGENASE SUBUNIT C"/>
    <property type="match status" value="1"/>
</dbReference>
<evidence type="ECO:0000256" key="5">
    <source>
        <dbReference type="ARBA" id="ARBA00022827"/>
    </source>
</evidence>
<evidence type="ECO:0000256" key="7">
    <source>
        <dbReference type="ARBA" id="ARBA00023014"/>
    </source>
</evidence>
<keyword evidence="3" id="KW-0479">Metal-binding</keyword>
<dbReference type="InterPro" id="IPR017900">
    <property type="entry name" value="4Fe4S_Fe_S_CS"/>
</dbReference>
<dbReference type="InterPro" id="IPR016171">
    <property type="entry name" value="Vanillyl_alc_oxidase_C-sub2"/>
</dbReference>
<feature type="domain" description="4Fe-4S ferredoxin-type" evidence="10">
    <location>
        <begin position="309"/>
        <end position="390"/>
    </location>
</feature>
<proteinExistence type="predicted"/>
<evidence type="ECO:0000256" key="6">
    <source>
        <dbReference type="ARBA" id="ARBA00023004"/>
    </source>
</evidence>
<evidence type="ECO:0000259" key="10">
    <source>
        <dbReference type="Pfam" id="PF13183"/>
    </source>
</evidence>
<gene>
    <name evidence="11" type="ORF">GCM10023320_40480</name>
</gene>